<evidence type="ECO:0000313" key="3">
    <source>
        <dbReference type="Proteomes" id="UP001497516"/>
    </source>
</evidence>
<name>A0AAV2GQX6_9ROSI</name>
<dbReference type="Proteomes" id="UP001497516">
    <property type="component" value="Chromosome 9"/>
</dbReference>
<keyword evidence="3" id="KW-1185">Reference proteome</keyword>
<dbReference type="AlphaFoldDB" id="A0AAV2GQX6"/>
<dbReference type="GO" id="GO:0003676">
    <property type="term" value="F:nucleic acid binding"/>
    <property type="evidence" value="ECO:0007669"/>
    <property type="project" value="InterPro"/>
</dbReference>
<dbReference type="InterPro" id="IPR002156">
    <property type="entry name" value="RNaseH_domain"/>
</dbReference>
<dbReference type="PANTHER" id="PTHR47723">
    <property type="entry name" value="OS05G0353850 PROTEIN"/>
    <property type="match status" value="1"/>
</dbReference>
<organism evidence="2 3">
    <name type="scientific">Linum trigynum</name>
    <dbReference type="NCBI Taxonomy" id="586398"/>
    <lineage>
        <taxon>Eukaryota</taxon>
        <taxon>Viridiplantae</taxon>
        <taxon>Streptophyta</taxon>
        <taxon>Embryophyta</taxon>
        <taxon>Tracheophyta</taxon>
        <taxon>Spermatophyta</taxon>
        <taxon>Magnoliopsida</taxon>
        <taxon>eudicotyledons</taxon>
        <taxon>Gunneridae</taxon>
        <taxon>Pentapetalae</taxon>
        <taxon>rosids</taxon>
        <taxon>fabids</taxon>
        <taxon>Malpighiales</taxon>
        <taxon>Linaceae</taxon>
        <taxon>Linum</taxon>
    </lineage>
</organism>
<dbReference type="PANTHER" id="PTHR47723:SF21">
    <property type="entry name" value="POLYNUCLEOTIDYL TRANSFERASE, RIBONUCLEASE H-LIKE SUPERFAMILY PROTEIN"/>
    <property type="match status" value="1"/>
</dbReference>
<gene>
    <name evidence="2" type="ORF">LTRI10_LOCUS52396</name>
</gene>
<reference evidence="2 3" key="1">
    <citation type="submission" date="2024-04" db="EMBL/GenBank/DDBJ databases">
        <authorList>
            <person name="Fracassetti M."/>
        </authorList>
    </citation>
    <scope>NUCLEOTIDE SEQUENCE [LARGE SCALE GENOMIC DNA]</scope>
</reference>
<feature type="domain" description="RNase H type-1" evidence="1">
    <location>
        <begin position="55"/>
        <end position="127"/>
    </location>
</feature>
<evidence type="ECO:0000313" key="2">
    <source>
        <dbReference type="EMBL" id="CAL1413145.1"/>
    </source>
</evidence>
<dbReference type="InterPro" id="IPR053151">
    <property type="entry name" value="RNase_H-like"/>
</dbReference>
<dbReference type="EMBL" id="OZ034822">
    <property type="protein sequence ID" value="CAL1413145.1"/>
    <property type="molecule type" value="Genomic_DNA"/>
</dbReference>
<dbReference type="GO" id="GO:0004523">
    <property type="term" value="F:RNA-DNA hybrid ribonuclease activity"/>
    <property type="evidence" value="ECO:0007669"/>
    <property type="project" value="InterPro"/>
</dbReference>
<evidence type="ECO:0000259" key="1">
    <source>
        <dbReference type="Pfam" id="PF13456"/>
    </source>
</evidence>
<sequence length="138" mass="15604">MVRSKYFLEDYRQHQEKGVPVPNQLVPCVKKWGKPQSGRVMVNADDGILQEGGIGLGVVMWDENESFILSAAKRVHRQYTPDMAEAMALVMGDQLAQQFYVQKPIMVMYCLQLVQVLTEQASSRSEIGVVCRKKKENG</sequence>
<proteinExistence type="predicted"/>
<dbReference type="Pfam" id="PF13456">
    <property type="entry name" value="RVT_3"/>
    <property type="match status" value="1"/>
</dbReference>
<protein>
    <recommendedName>
        <fullName evidence="1">RNase H type-1 domain-containing protein</fullName>
    </recommendedName>
</protein>
<accession>A0AAV2GQX6</accession>